<accession>G0IZH9</accession>
<feature type="transmembrane region" description="Helical" evidence="1">
    <location>
        <begin position="6"/>
        <end position="25"/>
    </location>
</feature>
<organism evidence="2 3">
    <name type="scientific">Cyclobacterium marinum (strain ATCC 25205 / DSM 745 / LMG 13164 / NCIMB 1802)</name>
    <name type="common">Flectobacillus marinus</name>
    <dbReference type="NCBI Taxonomy" id="880070"/>
    <lineage>
        <taxon>Bacteria</taxon>
        <taxon>Pseudomonadati</taxon>
        <taxon>Bacteroidota</taxon>
        <taxon>Cytophagia</taxon>
        <taxon>Cytophagales</taxon>
        <taxon>Cyclobacteriaceae</taxon>
        <taxon>Cyclobacterium</taxon>
    </lineage>
</organism>
<keyword evidence="1" id="KW-0812">Transmembrane</keyword>
<dbReference type="RefSeq" id="WP_014019317.1">
    <property type="nucleotide sequence ID" value="NC_015914.1"/>
</dbReference>
<gene>
    <name evidence="2" type="ordered locus">Cycma_1248</name>
</gene>
<dbReference type="STRING" id="880070.Cycma_1248"/>
<dbReference type="HOGENOM" id="CLU_111511_0_0_10"/>
<dbReference type="OrthoDB" id="839995at2"/>
<keyword evidence="1" id="KW-1133">Transmembrane helix</keyword>
<dbReference type="KEGG" id="cmr:Cycma_1248"/>
<dbReference type="Gene3D" id="1.20.120.1490">
    <property type="match status" value="1"/>
</dbReference>
<evidence type="ECO:0000313" key="3">
    <source>
        <dbReference type="Proteomes" id="UP000001635"/>
    </source>
</evidence>
<evidence type="ECO:0008006" key="4">
    <source>
        <dbReference type="Google" id="ProtNLM"/>
    </source>
</evidence>
<keyword evidence="3" id="KW-1185">Reference proteome</keyword>
<dbReference type="EMBL" id="CP002955">
    <property type="protein sequence ID" value="AEL25020.1"/>
    <property type="molecule type" value="Genomic_DNA"/>
</dbReference>
<protein>
    <recommendedName>
        <fullName evidence="4">Periplasmic heavy metal sensor</fullName>
    </recommendedName>
</protein>
<proteinExistence type="predicted"/>
<evidence type="ECO:0000313" key="2">
    <source>
        <dbReference type="EMBL" id="AEL25020.1"/>
    </source>
</evidence>
<dbReference type="Proteomes" id="UP000001635">
    <property type="component" value="Chromosome"/>
</dbReference>
<dbReference type="AlphaFoldDB" id="G0IZH9"/>
<evidence type="ECO:0000256" key="1">
    <source>
        <dbReference type="SAM" id="Phobius"/>
    </source>
</evidence>
<name>G0IZH9_CYCMS</name>
<dbReference type="eggNOG" id="COG3678">
    <property type="taxonomic scope" value="Bacteria"/>
</dbReference>
<sequence>MSNKVYKIGFISLLVLNILLTLVIWRGAKPPFEGGGNANFKNRISKNLELTDEQEKIYFASAMVHQQEMSALQQDQRKLVKEYFDFLKLPEVSEQEKQAKLDAIAKTESRKAEITFKHFEELKELCNEEQQEAFGSIIKNLQQILLRGGGNNPPPPKDR</sequence>
<keyword evidence="1" id="KW-0472">Membrane</keyword>
<reference evidence="3" key="1">
    <citation type="submission" date="2011-07" db="EMBL/GenBank/DDBJ databases">
        <title>The complete genome of Cyclobacterium marinum DSM 745.</title>
        <authorList>
            <person name="Lucas S."/>
            <person name="Han J."/>
            <person name="Lapidus A."/>
            <person name="Bruce D."/>
            <person name="Goodwin L."/>
            <person name="Pitluck S."/>
            <person name="Peters L."/>
            <person name="Kyrpides N."/>
            <person name="Mavromatis K."/>
            <person name="Ivanova N."/>
            <person name="Ovchinnikova G."/>
            <person name="Chertkov O."/>
            <person name="Detter J.C."/>
            <person name="Tapia R."/>
            <person name="Han C."/>
            <person name="Land M."/>
            <person name="Hauser L."/>
            <person name="Markowitz V."/>
            <person name="Cheng J.-F."/>
            <person name="Hugenholtz P."/>
            <person name="Woyke T."/>
            <person name="Wu D."/>
            <person name="Tindall B."/>
            <person name="Schuetze A."/>
            <person name="Brambilla E."/>
            <person name="Klenk H.-P."/>
            <person name="Eisen J.A."/>
        </authorList>
    </citation>
    <scope>NUCLEOTIDE SEQUENCE [LARGE SCALE GENOMIC DNA]</scope>
    <source>
        <strain evidence="3">ATCC 25205 / DSM 745 / LMG 13164 / NCIMB 1802</strain>
    </source>
</reference>